<comment type="similarity">
    <text evidence="1">Belongs to the peptidase C14B family.</text>
</comment>
<evidence type="ECO:0000256" key="4">
    <source>
        <dbReference type="ARBA" id="ARBA00022807"/>
    </source>
</evidence>
<dbReference type="AlphaFoldDB" id="A0A1E3Q7K8"/>
<feature type="compositionally biased region" description="Pro residues" evidence="6">
    <location>
        <begin position="44"/>
        <end position="62"/>
    </location>
</feature>
<evidence type="ECO:0000256" key="1">
    <source>
        <dbReference type="ARBA" id="ARBA00009005"/>
    </source>
</evidence>
<dbReference type="Proteomes" id="UP000094385">
    <property type="component" value="Unassembled WGS sequence"/>
</dbReference>
<feature type="domain" description="Peptidase C14 caspase" evidence="7">
    <location>
        <begin position="182"/>
        <end position="469"/>
    </location>
</feature>
<evidence type="ECO:0000256" key="3">
    <source>
        <dbReference type="ARBA" id="ARBA00022703"/>
    </source>
</evidence>
<keyword evidence="4" id="KW-0378">Hydrolase</keyword>
<sequence>MSYPGNRHYTYQNQSGGGGYGQGQAGSYGNYGPPQGRPGGYFSGPPPGPPPFGPPHGPPPGFSPDGYSYGADQGGYDQNTEYGQHGGYSQGGYSQFNGGYNQDDYNRRQQSYNHEEQGYHQGGYGQGVFGASASHAQSYNIGGQRQDFVGPQNLMPPPSGYQQFGNGAPSGYSFQYSNCQGRRKALLIGINYIGQKNQLKGCINDVKNISNFLTQRYGYKYEDMVILTDDQNGQRSIPTKANMISAMQWLVKNSQPNDSLFFHYSGHGGQTRDLNGDEDDGFDEVVYPVDYQTAGHLVDDDMHDIMVRPLQPGVRLTAVFDSCHSGTALDLPYIYSTHGVLKEPNLAKEAGMGLLSAFNAYSRGDLGGAISSITTVFKQATAGGGSQAAEVTKRTKTSPADVILFSGCKDSQTSADSFEDGMATGAMSWALMEVLSQNPQQSYLTLLQNMRQLMAAKYSQKPQLSASHPIDTNLQFIL</sequence>
<evidence type="ECO:0000256" key="5">
    <source>
        <dbReference type="ARBA" id="ARBA00023145"/>
    </source>
</evidence>
<feature type="region of interest" description="Disordered" evidence="6">
    <location>
        <begin position="1"/>
        <end position="103"/>
    </location>
</feature>
<dbReference type="GO" id="GO:0005737">
    <property type="term" value="C:cytoplasm"/>
    <property type="evidence" value="ECO:0007669"/>
    <property type="project" value="TreeGrafter"/>
</dbReference>
<keyword evidence="3" id="KW-0053">Apoptosis</keyword>
<dbReference type="GO" id="GO:0006508">
    <property type="term" value="P:proteolysis"/>
    <property type="evidence" value="ECO:0007669"/>
    <property type="project" value="InterPro"/>
</dbReference>
<dbReference type="PANTHER" id="PTHR48104">
    <property type="entry name" value="METACASPASE-4"/>
    <property type="match status" value="1"/>
</dbReference>
<protein>
    <recommendedName>
        <fullName evidence="2">Metacaspase-1</fullName>
    </recommendedName>
</protein>
<keyword evidence="4" id="KW-0645">Protease</keyword>
<proteinExistence type="inferred from homology"/>
<keyword evidence="4" id="KW-0788">Thiol protease</keyword>
<gene>
    <name evidence="8" type="ORF">LIPSTDRAFT_3476</name>
</gene>
<dbReference type="InterPro" id="IPR011600">
    <property type="entry name" value="Pept_C14_caspase"/>
</dbReference>
<dbReference type="EMBL" id="KV454294">
    <property type="protein sequence ID" value="ODQ73132.1"/>
    <property type="molecule type" value="Genomic_DNA"/>
</dbReference>
<keyword evidence="9" id="KW-1185">Reference proteome</keyword>
<dbReference type="PANTHER" id="PTHR48104:SF30">
    <property type="entry name" value="METACASPASE-1"/>
    <property type="match status" value="1"/>
</dbReference>
<dbReference type="InterPro" id="IPR029030">
    <property type="entry name" value="Caspase-like_dom_sf"/>
</dbReference>
<reference evidence="8 9" key="1">
    <citation type="journal article" date="2016" name="Proc. Natl. Acad. Sci. U.S.A.">
        <title>Comparative genomics of biotechnologically important yeasts.</title>
        <authorList>
            <person name="Riley R."/>
            <person name="Haridas S."/>
            <person name="Wolfe K.H."/>
            <person name="Lopes M.R."/>
            <person name="Hittinger C.T."/>
            <person name="Goeker M."/>
            <person name="Salamov A.A."/>
            <person name="Wisecaver J.H."/>
            <person name="Long T.M."/>
            <person name="Calvey C.H."/>
            <person name="Aerts A.L."/>
            <person name="Barry K.W."/>
            <person name="Choi C."/>
            <person name="Clum A."/>
            <person name="Coughlan A.Y."/>
            <person name="Deshpande S."/>
            <person name="Douglass A.P."/>
            <person name="Hanson S.J."/>
            <person name="Klenk H.-P."/>
            <person name="LaButti K.M."/>
            <person name="Lapidus A."/>
            <person name="Lindquist E.A."/>
            <person name="Lipzen A.M."/>
            <person name="Meier-Kolthoff J.P."/>
            <person name="Ohm R.A."/>
            <person name="Otillar R.P."/>
            <person name="Pangilinan J.L."/>
            <person name="Peng Y."/>
            <person name="Rokas A."/>
            <person name="Rosa C.A."/>
            <person name="Scheuner C."/>
            <person name="Sibirny A.A."/>
            <person name="Slot J.C."/>
            <person name="Stielow J.B."/>
            <person name="Sun H."/>
            <person name="Kurtzman C.P."/>
            <person name="Blackwell M."/>
            <person name="Grigoriev I.V."/>
            <person name="Jeffries T.W."/>
        </authorList>
    </citation>
    <scope>NUCLEOTIDE SEQUENCE [LARGE SCALE GENOMIC DNA]</scope>
    <source>
        <strain evidence="8 9">NRRL Y-11557</strain>
    </source>
</reference>
<dbReference type="Gene3D" id="3.40.50.12660">
    <property type="match status" value="1"/>
</dbReference>
<dbReference type="GO" id="GO:0004197">
    <property type="term" value="F:cysteine-type endopeptidase activity"/>
    <property type="evidence" value="ECO:0007669"/>
    <property type="project" value="InterPro"/>
</dbReference>
<evidence type="ECO:0000256" key="6">
    <source>
        <dbReference type="SAM" id="MobiDB-lite"/>
    </source>
</evidence>
<evidence type="ECO:0000256" key="2">
    <source>
        <dbReference type="ARBA" id="ARBA00016994"/>
    </source>
</evidence>
<keyword evidence="5" id="KW-0865">Zymogen</keyword>
<dbReference type="OrthoDB" id="3223806at2759"/>
<organism evidence="8 9">
    <name type="scientific">Lipomyces starkeyi NRRL Y-11557</name>
    <dbReference type="NCBI Taxonomy" id="675824"/>
    <lineage>
        <taxon>Eukaryota</taxon>
        <taxon>Fungi</taxon>
        <taxon>Dikarya</taxon>
        <taxon>Ascomycota</taxon>
        <taxon>Saccharomycotina</taxon>
        <taxon>Lipomycetes</taxon>
        <taxon>Lipomycetales</taxon>
        <taxon>Lipomycetaceae</taxon>
        <taxon>Lipomyces</taxon>
    </lineage>
</organism>
<evidence type="ECO:0000259" key="7">
    <source>
        <dbReference type="Pfam" id="PF00656"/>
    </source>
</evidence>
<evidence type="ECO:0000313" key="8">
    <source>
        <dbReference type="EMBL" id="ODQ73132.1"/>
    </source>
</evidence>
<dbReference type="STRING" id="675824.A0A1E3Q7K8"/>
<feature type="compositionally biased region" description="Gly residues" evidence="6">
    <location>
        <begin position="15"/>
        <end position="26"/>
    </location>
</feature>
<dbReference type="Pfam" id="PF00656">
    <property type="entry name" value="Peptidase_C14"/>
    <property type="match status" value="1"/>
</dbReference>
<feature type="compositionally biased region" description="Low complexity" evidence="6">
    <location>
        <begin position="91"/>
        <end position="102"/>
    </location>
</feature>
<dbReference type="GO" id="GO:0006915">
    <property type="term" value="P:apoptotic process"/>
    <property type="evidence" value="ECO:0007669"/>
    <property type="project" value="UniProtKB-KW"/>
</dbReference>
<dbReference type="InterPro" id="IPR050452">
    <property type="entry name" value="Metacaspase"/>
</dbReference>
<dbReference type="SUPFAM" id="SSF52129">
    <property type="entry name" value="Caspase-like"/>
    <property type="match status" value="1"/>
</dbReference>
<name>A0A1E3Q7K8_LIPST</name>
<evidence type="ECO:0000313" key="9">
    <source>
        <dbReference type="Proteomes" id="UP000094385"/>
    </source>
</evidence>
<accession>A0A1E3Q7K8</accession>